<dbReference type="RefSeq" id="WP_085795864.1">
    <property type="nucleotide sequence ID" value="NZ_FWFO01000001.1"/>
</dbReference>
<dbReference type="Proteomes" id="UP000193077">
    <property type="component" value="Unassembled WGS sequence"/>
</dbReference>
<dbReference type="NCBIfam" id="TIGR02216">
    <property type="entry name" value="phage_TIGR02216"/>
    <property type="match status" value="1"/>
</dbReference>
<evidence type="ECO:0000313" key="1">
    <source>
        <dbReference type="EMBL" id="SLN44688.1"/>
    </source>
</evidence>
<dbReference type="InterPro" id="IPR011739">
    <property type="entry name" value="GTA_rcc01693"/>
</dbReference>
<proteinExistence type="predicted"/>
<gene>
    <name evidence="1" type="ORF">TRL7639_02388</name>
</gene>
<accession>A0A1Y5SNB8</accession>
<evidence type="ECO:0000313" key="2">
    <source>
        <dbReference type="Proteomes" id="UP000193077"/>
    </source>
</evidence>
<dbReference type="AlphaFoldDB" id="A0A1Y5SNB8"/>
<protein>
    <recommendedName>
        <fullName evidence="3">Phage tail assembly chaperone</fullName>
    </recommendedName>
</protein>
<dbReference type="Pfam" id="PF09550">
    <property type="entry name" value="Phage_TAC_6"/>
    <property type="match status" value="1"/>
</dbReference>
<sequence length="73" mass="8054">MSGFDWPALMRAGLYGLKLTPEQFWRLTPAELRLMLGQDGAHAPLNRAGLDALLEAYPDQKHGQRDGECDGGE</sequence>
<evidence type="ECO:0008006" key="3">
    <source>
        <dbReference type="Google" id="ProtNLM"/>
    </source>
</evidence>
<keyword evidence="2" id="KW-1185">Reference proteome</keyword>
<name>A0A1Y5SNB8_9RHOB</name>
<reference evidence="1 2" key="1">
    <citation type="submission" date="2017-03" db="EMBL/GenBank/DDBJ databases">
        <authorList>
            <person name="Afonso C.L."/>
            <person name="Miller P.J."/>
            <person name="Scott M.A."/>
            <person name="Spackman E."/>
            <person name="Goraichik I."/>
            <person name="Dimitrov K.M."/>
            <person name="Suarez D.L."/>
            <person name="Swayne D.E."/>
        </authorList>
    </citation>
    <scope>NUCLEOTIDE SEQUENCE [LARGE SCALE GENOMIC DNA]</scope>
    <source>
        <strain evidence="1 2">CECT 7639</strain>
    </source>
</reference>
<dbReference type="EMBL" id="FWFO01000001">
    <property type="protein sequence ID" value="SLN44688.1"/>
    <property type="molecule type" value="Genomic_DNA"/>
</dbReference>
<organism evidence="1 2">
    <name type="scientific">Falsiruegeria litorea R37</name>
    <dbReference type="NCBI Taxonomy" id="1200284"/>
    <lineage>
        <taxon>Bacteria</taxon>
        <taxon>Pseudomonadati</taxon>
        <taxon>Pseudomonadota</taxon>
        <taxon>Alphaproteobacteria</taxon>
        <taxon>Rhodobacterales</taxon>
        <taxon>Roseobacteraceae</taxon>
        <taxon>Falsiruegeria</taxon>
    </lineage>
</organism>
<dbReference type="InterPro" id="IPR019056">
    <property type="entry name" value="Phage_TAC_6"/>
</dbReference>
<dbReference type="OrthoDB" id="7582980at2"/>